<comment type="caution">
    <text evidence="2">The sequence shown here is derived from an EMBL/GenBank/DDBJ whole genome shotgun (WGS) entry which is preliminary data.</text>
</comment>
<name>A0A2H9TFH1_9FUNG</name>
<feature type="transmembrane region" description="Helical" evidence="1">
    <location>
        <begin position="46"/>
        <end position="67"/>
    </location>
</feature>
<keyword evidence="1" id="KW-0472">Membrane</keyword>
<dbReference type="EMBL" id="MTSL01000219">
    <property type="protein sequence ID" value="PJF16533.1"/>
    <property type="molecule type" value="Genomic_DNA"/>
</dbReference>
<keyword evidence="1" id="KW-0812">Transmembrane</keyword>
<dbReference type="OrthoDB" id="70250at2759"/>
<accession>A0A2H9TFH1</accession>
<keyword evidence="1" id="KW-1133">Transmembrane helix</keyword>
<gene>
    <name evidence="2" type="ORF">PSACC_03708</name>
</gene>
<feature type="transmembrane region" description="Helical" evidence="1">
    <location>
        <begin position="173"/>
        <end position="195"/>
    </location>
</feature>
<sequence>MIAVRFTDFIFRNTALFLEAYIVWLMGWPAGLKLNSSLDKFLGEMYLWLISIWSVGSFHGTTTVSLLLTAMAPIGILGLSSLLSAGIDVLRLATVHVRLFYFLSCRLYSWQVRILTSLFHLFRGRKWNVLRERLDSADYDLDQLLLGTILFSGLVFLFPTVVVYYLLFLGSMLYWMGIELVLRLMVLVLTETPWFELFLWMSNSKMQAAGLQINIIAENVVLSTQPRSLINVLEPLIDAIRGTVLKLANLSNLKCIFTGKPVTQ</sequence>
<organism evidence="2 3">
    <name type="scientific">Paramicrosporidium saccamoebae</name>
    <dbReference type="NCBI Taxonomy" id="1246581"/>
    <lineage>
        <taxon>Eukaryota</taxon>
        <taxon>Fungi</taxon>
        <taxon>Fungi incertae sedis</taxon>
        <taxon>Cryptomycota</taxon>
        <taxon>Cryptomycota incertae sedis</taxon>
        <taxon>Paramicrosporidium</taxon>
    </lineage>
</organism>
<reference evidence="2 3" key="1">
    <citation type="submission" date="2016-10" db="EMBL/GenBank/DDBJ databases">
        <title>The genome of Paramicrosporidium saccamoebae is the missing link in understanding Cryptomycota and Microsporidia evolution.</title>
        <authorList>
            <person name="Quandt C.A."/>
            <person name="Beaudet D."/>
            <person name="Corsaro D."/>
            <person name="Michel R."/>
            <person name="Corradi N."/>
            <person name="James T."/>
        </authorList>
    </citation>
    <scope>NUCLEOTIDE SEQUENCE [LARGE SCALE GENOMIC DNA]</scope>
    <source>
        <strain evidence="2 3">KSL3</strain>
    </source>
</reference>
<feature type="transmembrane region" description="Helical" evidence="1">
    <location>
        <begin position="9"/>
        <end position="26"/>
    </location>
</feature>
<keyword evidence="3" id="KW-1185">Reference proteome</keyword>
<dbReference type="Pfam" id="PF05024">
    <property type="entry name" value="Gpi1"/>
    <property type="match status" value="1"/>
</dbReference>
<dbReference type="GO" id="GO:0005783">
    <property type="term" value="C:endoplasmic reticulum"/>
    <property type="evidence" value="ECO:0007669"/>
    <property type="project" value="TreeGrafter"/>
</dbReference>
<dbReference type="InterPro" id="IPR007720">
    <property type="entry name" value="PigQ/GPI1"/>
</dbReference>
<dbReference type="PANTHER" id="PTHR21329:SF3">
    <property type="entry name" value="PHOSPHATIDYLINOSITOL N-ACETYLGLUCOSAMINYLTRANSFERASE SUBUNIT Q"/>
    <property type="match status" value="1"/>
</dbReference>
<proteinExistence type="predicted"/>
<dbReference type="GO" id="GO:0006506">
    <property type="term" value="P:GPI anchor biosynthetic process"/>
    <property type="evidence" value="ECO:0007669"/>
    <property type="project" value="InterPro"/>
</dbReference>
<dbReference type="Proteomes" id="UP000240830">
    <property type="component" value="Unassembled WGS sequence"/>
</dbReference>
<evidence type="ECO:0000256" key="1">
    <source>
        <dbReference type="SAM" id="Phobius"/>
    </source>
</evidence>
<dbReference type="GO" id="GO:0016020">
    <property type="term" value="C:membrane"/>
    <property type="evidence" value="ECO:0007669"/>
    <property type="project" value="InterPro"/>
</dbReference>
<dbReference type="STRING" id="1246581.A0A2H9TFH1"/>
<dbReference type="PANTHER" id="PTHR21329">
    <property type="entry name" value="PHOSPHATIDYLINOSITOL N-ACETYLGLUCOSAMINYLTRANSFERASE SUBUNIT Q-RELATED"/>
    <property type="match status" value="1"/>
</dbReference>
<evidence type="ECO:0000313" key="3">
    <source>
        <dbReference type="Proteomes" id="UP000240830"/>
    </source>
</evidence>
<feature type="transmembrane region" description="Helical" evidence="1">
    <location>
        <begin position="74"/>
        <end position="93"/>
    </location>
</feature>
<protein>
    <submittedName>
        <fullName evidence="2">Uncharacterized protein</fullName>
    </submittedName>
</protein>
<evidence type="ECO:0000313" key="2">
    <source>
        <dbReference type="EMBL" id="PJF16533.1"/>
    </source>
</evidence>
<feature type="transmembrane region" description="Helical" evidence="1">
    <location>
        <begin position="143"/>
        <end position="167"/>
    </location>
</feature>
<dbReference type="AlphaFoldDB" id="A0A2H9TFH1"/>